<reference evidence="3" key="1">
    <citation type="journal article" date="2019" name="Int. J. Syst. Evol. Microbiol.">
        <title>The Global Catalogue of Microorganisms (GCM) 10K type strain sequencing project: providing services to taxonomists for standard genome sequencing and annotation.</title>
        <authorList>
            <consortium name="The Broad Institute Genomics Platform"/>
            <consortium name="The Broad Institute Genome Sequencing Center for Infectious Disease"/>
            <person name="Wu L."/>
            <person name="Ma J."/>
        </authorList>
    </citation>
    <scope>NUCLEOTIDE SEQUENCE [LARGE SCALE GENOMIC DNA]</scope>
    <source>
        <strain evidence="3">CGMCC 1.9106</strain>
    </source>
</reference>
<organism evidence="2 3">
    <name type="scientific">Catellatospora aurea</name>
    <dbReference type="NCBI Taxonomy" id="1337874"/>
    <lineage>
        <taxon>Bacteria</taxon>
        <taxon>Bacillati</taxon>
        <taxon>Actinomycetota</taxon>
        <taxon>Actinomycetes</taxon>
        <taxon>Micromonosporales</taxon>
        <taxon>Micromonosporaceae</taxon>
        <taxon>Catellatospora</taxon>
    </lineage>
</organism>
<dbReference type="SUPFAM" id="SSF53850">
    <property type="entry name" value="Periplasmic binding protein-like II"/>
    <property type="match status" value="1"/>
</dbReference>
<dbReference type="EMBL" id="JBHTAC010000006">
    <property type="protein sequence ID" value="MFC7242448.1"/>
    <property type="molecule type" value="Genomic_DNA"/>
</dbReference>
<gene>
    <name evidence="2" type="ORF">ACFQO7_08130</name>
</gene>
<protein>
    <submittedName>
        <fullName evidence="2">ABC transporter substrate-binding protein</fullName>
    </submittedName>
</protein>
<comment type="caution">
    <text evidence="2">The sequence shown here is derived from an EMBL/GenBank/DDBJ whole genome shotgun (WGS) entry which is preliminary data.</text>
</comment>
<dbReference type="RefSeq" id="WP_376805832.1">
    <property type="nucleotide sequence ID" value="NZ_JBHTAC010000006.1"/>
</dbReference>
<evidence type="ECO:0000313" key="3">
    <source>
        <dbReference type="Proteomes" id="UP001596392"/>
    </source>
</evidence>
<name>A0ABW2GSQ7_9ACTN</name>
<dbReference type="Proteomes" id="UP001596392">
    <property type="component" value="Unassembled WGS sequence"/>
</dbReference>
<dbReference type="PANTHER" id="PTHR43649">
    <property type="entry name" value="ARABINOSE-BINDING PROTEIN-RELATED"/>
    <property type="match status" value="1"/>
</dbReference>
<proteinExistence type="predicted"/>
<dbReference type="InterPro" id="IPR050490">
    <property type="entry name" value="Bact_solute-bd_prot1"/>
</dbReference>
<dbReference type="PANTHER" id="PTHR43649:SF12">
    <property type="entry name" value="DIACETYLCHITOBIOSE BINDING PROTEIN DASA"/>
    <property type="match status" value="1"/>
</dbReference>
<keyword evidence="3" id="KW-1185">Reference proteome</keyword>
<feature type="region of interest" description="Disordered" evidence="1">
    <location>
        <begin position="1"/>
        <end position="21"/>
    </location>
</feature>
<sequence>MHPATPAPADEPTQHNGSLPAGGWNRRHLLRMLAGTAIAVPVGSLLAACGGEEEPAALDPNAKYTVSFFWWGGEARAKLTEEALKLYTSKHPNVTITPTWQAFTGYYDKLATISAGGNAPDIFQIDDNGLAEYAGRNVTLDLSKYTANKKIDVSKHPESLTKYGQLGGKQVAIATGENTPAIIYDKTKLTELGIEVPQIGWTYDQIITWGAGVTTKAGGKYWGLMDPSSDYKALWLWLRAQGKEFYDGPKIAFSEADLVAWFQLWVDARTKGATPPADICHEAVTGSVATQLVVTKKAAVSFMWSNQLSEMQKATKNDLGMTAYPGDPKGQWARASTYWAASRTTKAPDVVADIINFLVNDVEAGKILGVDRGLPNNLDVRKAVSDALTDQKMKDTVTFENEITPKFGPAPAPPPKGHSGLRNTLRDIAETVSYGKATPEAAAKQFFTEAAAALA</sequence>
<dbReference type="Gene3D" id="3.40.190.10">
    <property type="entry name" value="Periplasmic binding protein-like II"/>
    <property type="match status" value="2"/>
</dbReference>
<dbReference type="Pfam" id="PF01547">
    <property type="entry name" value="SBP_bac_1"/>
    <property type="match status" value="1"/>
</dbReference>
<accession>A0ABW2GSQ7</accession>
<evidence type="ECO:0000313" key="2">
    <source>
        <dbReference type="EMBL" id="MFC7242448.1"/>
    </source>
</evidence>
<dbReference type="InterPro" id="IPR006059">
    <property type="entry name" value="SBP"/>
</dbReference>
<evidence type="ECO:0000256" key="1">
    <source>
        <dbReference type="SAM" id="MobiDB-lite"/>
    </source>
</evidence>